<feature type="domain" description="ADF-H" evidence="6">
    <location>
        <begin position="5"/>
        <end position="139"/>
    </location>
</feature>
<name>A0A3N4HUT7_ASCIM</name>
<dbReference type="InterPro" id="IPR017904">
    <property type="entry name" value="ADF/Cofilin"/>
</dbReference>
<dbReference type="AlphaFoldDB" id="A0A3N4HUT7"/>
<dbReference type="EMBL" id="ML119736">
    <property type="protein sequence ID" value="RPA76836.1"/>
    <property type="molecule type" value="Genomic_DNA"/>
</dbReference>
<accession>A0A3N4HUT7</accession>
<evidence type="ECO:0000256" key="1">
    <source>
        <dbReference type="ARBA" id="ARBA00004109"/>
    </source>
</evidence>
<evidence type="ECO:0000256" key="3">
    <source>
        <dbReference type="ARBA" id="ARBA00015630"/>
    </source>
</evidence>
<dbReference type="OrthoDB" id="10249245at2759"/>
<dbReference type="GO" id="GO:0016363">
    <property type="term" value="C:nuclear matrix"/>
    <property type="evidence" value="ECO:0007669"/>
    <property type="project" value="UniProtKB-SubCell"/>
</dbReference>
<keyword evidence="8" id="KW-1185">Reference proteome</keyword>
<evidence type="ECO:0000313" key="8">
    <source>
        <dbReference type="Proteomes" id="UP000275078"/>
    </source>
</evidence>
<organism evidence="7 8">
    <name type="scientific">Ascobolus immersus RN42</name>
    <dbReference type="NCBI Taxonomy" id="1160509"/>
    <lineage>
        <taxon>Eukaryota</taxon>
        <taxon>Fungi</taxon>
        <taxon>Dikarya</taxon>
        <taxon>Ascomycota</taxon>
        <taxon>Pezizomycotina</taxon>
        <taxon>Pezizomycetes</taxon>
        <taxon>Pezizales</taxon>
        <taxon>Ascobolaceae</taxon>
        <taxon>Ascobolus</taxon>
    </lineage>
</organism>
<dbReference type="GO" id="GO:0015629">
    <property type="term" value="C:actin cytoskeleton"/>
    <property type="evidence" value="ECO:0007669"/>
    <property type="project" value="InterPro"/>
</dbReference>
<comment type="similarity">
    <text evidence="2">Belongs to the actin-binding proteins ADF family.</text>
</comment>
<dbReference type="GO" id="GO:0003779">
    <property type="term" value="F:actin binding"/>
    <property type="evidence" value="ECO:0007669"/>
    <property type="project" value="UniProtKB-KW"/>
</dbReference>
<dbReference type="CDD" id="cd11286">
    <property type="entry name" value="ADF_cofilin_like"/>
    <property type="match status" value="1"/>
</dbReference>
<reference evidence="7 8" key="1">
    <citation type="journal article" date="2018" name="Nat. Ecol. Evol.">
        <title>Pezizomycetes genomes reveal the molecular basis of ectomycorrhizal truffle lifestyle.</title>
        <authorList>
            <person name="Murat C."/>
            <person name="Payen T."/>
            <person name="Noel B."/>
            <person name="Kuo A."/>
            <person name="Morin E."/>
            <person name="Chen J."/>
            <person name="Kohler A."/>
            <person name="Krizsan K."/>
            <person name="Balestrini R."/>
            <person name="Da Silva C."/>
            <person name="Montanini B."/>
            <person name="Hainaut M."/>
            <person name="Levati E."/>
            <person name="Barry K.W."/>
            <person name="Belfiori B."/>
            <person name="Cichocki N."/>
            <person name="Clum A."/>
            <person name="Dockter R.B."/>
            <person name="Fauchery L."/>
            <person name="Guy J."/>
            <person name="Iotti M."/>
            <person name="Le Tacon F."/>
            <person name="Lindquist E.A."/>
            <person name="Lipzen A."/>
            <person name="Malagnac F."/>
            <person name="Mello A."/>
            <person name="Molinier V."/>
            <person name="Miyauchi S."/>
            <person name="Poulain J."/>
            <person name="Riccioni C."/>
            <person name="Rubini A."/>
            <person name="Sitrit Y."/>
            <person name="Splivallo R."/>
            <person name="Traeger S."/>
            <person name="Wang M."/>
            <person name="Zifcakova L."/>
            <person name="Wipf D."/>
            <person name="Zambonelli A."/>
            <person name="Paolocci F."/>
            <person name="Nowrousian M."/>
            <person name="Ottonello S."/>
            <person name="Baldrian P."/>
            <person name="Spatafora J.W."/>
            <person name="Henrissat B."/>
            <person name="Nagy L.G."/>
            <person name="Aury J.M."/>
            <person name="Wincker P."/>
            <person name="Grigoriev I.V."/>
            <person name="Bonfante P."/>
            <person name="Martin F.M."/>
        </authorList>
    </citation>
    <scope>NUCLEOTIDE SEQUENCE [LARGE SCALE GENOMIC DNA]</scope>
    <source>
        <strain evidence="7 8">RN42</strain>
    </source>
</reference>
<dbReference type="PROSITE" id="PS51263">
    <property type="entry name" value="ADF_H"/>
    <property type="match status" value="1"/>
</dbReference>
<dbReference type="PANTHER" id="PTHR11913">
    <property type="entry name" value="COFILIN-RELATED"/>
    <property type="match status" value="1"/>
</dbReference>
<evidence type="ECO:0000313" key="7">
    <source>
        <dbReference type="EMBL" id="RPA76836.1"/>
    </source>
</evidence>
<gene>
    <name evidence="7" type="ORF">BJ508DRAFT_180395</name>
</gene>
<evidence type="ECO:0000259" key="6">
    <source>
        <dbReference type="PROSITE" id="PS51263"/>
    </source>
</evidence>
<evidence type="ECO:0000256" key="4">
    <source>
        <dbReference type="ARBA" id="ARBA00023203"/>
    </source>
</evidence>
<dbReference type="SMART" id="SM00102">
    <property type="entry name" value="ADF"/>
    <property type="match status" value="1"/>
</dbReference>
<evidence type="ECO:0000256" key="5">
    <source>
        <dbReference type="ARBA" id="ARBA00032427"/>
    </source>
</evidence>
<dbReference type="SUPFAM" id="SSF55753">
    <property type="entry name" value="Actin depolymerizing proteins"/>
    <property type="match status" value="1"/>
</dbReference>
<comment type="subcellular location">
    <subcellularLocation>
        <location evidence="1">Nucleus matrix</location>
    </subcellularLocation>
</comment>
<dbReference type="Gene3D" id="3.40.20.10">
    <property type="entry name" value="Severin"/>
    <property type="match status" value="1"/>
</dbReference>
<dbReference type="Proteomes" id="UP000275078">
    <property type="component" value="Unassembled WGS sequence"/>
</dbReference>
<dbReference type="Pfam" id="PF00241">
    <property type="entry name" value="Cofilin_ADF"/>
    <property type="match status" value="1"/>
</dbReference>
<dbReference type="STRING" id="1160509.A0A3N4HUT7"/>
<proteinExistence type="inferred from homology"/>
<keyword evidence="4" id="KW-0009">Actin-binding</keyword>
<dbReference type="InterPro" id="IPR002108">
    <property type="entry name" value="ADF-H"/>
</dbReference>
<dbReference type="GO" id="GO:0030042">
    <property type="term" value="P:actin filament depolymerization"/>
    <property type="evidence" value="ECO:0007669"/>
    <property type="project" value="InterPro"/>
</dbReference>
<sequence length="145" mass="16210">MSRSGVGLDKECVPAFEDLKLGRDKSTKFIIFKLSDDKKSIIVEKKGTEPDYDSFTAALPENDCRYAVYDFEYDLVSGEGKRQKLCFFTWSPDDAPVRSKMVYASSKDALRRALNGIHADVQGSDFSEVAYETVLEKVSKGQGSK</sequence>
<protein>
    <recommendedName>
        <fullName evidence="3">Cofilin</fullName>
    </recommendedName>
    <alternativeName>
        <fullName evidence="5">Actin-depolymerizing factor 1</fullName>
    </alternativeName>
</protein>
<dbReference type="InterPro" id="IPR029006">
    <property type="entry name" value="ADF-H/Gelsolin-like_dom_sf"/>
</dbReference>
<evidence type="ECO:0000256" key="2">
    <source>
        <dbReference type="ARBA" id="ARBA00006844"/>
    </source>
</evidence>